<evidence type="ECO:0000313" key="12">
    <source>
        <dbReference type="EMBL" id="PIZ14453.1"/>
    </source>
</evidence>
<evidence type="ECO:0000313" key="13">
    <source>
        <dbReference type="Proteomes" id="UP000229307"/>
    </source>
</evidence>
<dbReference type="Gene3D" id="1.10.150.130">
    <property type="match status" value="1"/>
</dbReference>
<keyword evidence="6 9" id="KW-0238">DNA-binding</keyword>
<dbReference type="GO" id="GO:0007059">
    <property type="term" value="P:chromosome segregation"/>
    <property type="evidence" value="ECO:0007669"/>
    <property type="project" value="UniProtKB-UniRule"/>
</dbReference>
<dbReference type="GO" id="GO:0005737">
    <property type="term" value="C:cytoplasm"/>
    <property type="evidence" value="ECO:0007669"/>
    <property type="project" value="UniProtKB-SubCell"/>
</dbReference>
<comment type="subunit">
    <text evidence="9">Forms a cyclic heterotetrameric complex composed of two molecules of XerC and two molecules of XerD.</text>
</comment>
<evidence type="ECO:0000256" key="8">
    <source>
        <dbReference type="ARBA" id="ARBA00023306"/>
    </source>
</evidence>
<dbReference type="Gene3D" id="1.10.443.10">
    <property type="entry name" value="Intergrase catalytic core"/>
    <property type="match status" value="1"/>
</dbReference>
<proteinExistence type="inferred from homology"/>
<dbReference type="PROSITE" id="PS51898">
    <property type="entry name" value="TYR_RECOMBINASE"/>
    <property type="match status" value="1"/>
</dbReference>
<evidence type="ECO:0000259" key="11">
    <source>
        <dbReference type="PROSITE" id="PS51900"/>
    </source>
</evidence>
<comment type="similarity">
    <text evidence="9">Belongs to the 'phage' integrase family. XerC subfamily.</text>
</comment>
<dbReference type="InterPro" id="IPR010998">
    <property type="entry name" value="Integrase_recombinase_N"/>
</dbReference>
<evidence type="ECO:0000256" key="9">
    <source>
        <dbReference type="HAMAP-Rule" id="MF_01808"/>
    </source>
</evidence>
<dbReference type="CDD" id="cd00798">
    <property type="entry name" value="INT_XerDC_C"/>
    <property type="match status" value="1"/>
</dbReference>
<evidence type="ECO:0000256" key="5">
    <source>
        <dbReference type="ARBA" id="ARBA00022908"/>
    </source>
</evidence>
<dbReference type="GO" id="GO:0003677">
    <property type="term" value="F:DNA binding"/>
    <property type="evidence" value="ECO:0007669"/>
    <property type="project" value="UniProtKB-UniRule"/>
</dbReference>
<evidence type="ECO:0000256" key="2">
    <source>
        <dbReference type="ARBA" id="ARBA00022490"/>
    </source>
</evidence>
<dbReference type="SUPFAM" id="SSF56349">
    <property type="entry name" value="DNA breaking-rejoining enzymes"/>
    <property type="match status" value="1"/>
</dbReference>
<sequence length="311" mass="35299">MNLSEVLNRFFAYLKAKNASNLTVKNYFIDIKQFLAFLKKEQGNTNLEETTYAVIRKFLANLTETSYPVSRSAGRSRYKKTTIARRLSCLRTFYKFLNRNSYIPSNPIRFLRTPKRESRLPSFLTPQETIKLIESPPVAAGIPSALRDKAIMEFLYATGMRVSELTGMDLKDVDVISGTVKVFGKGRKERIIPVGRPALSALKKYLESRRTTHDARRTTEKQAVFLNKYGGRLTSRSVESIILKYARQAGLKNVTPHTLRHSFATHLLGNGADLKMVQELLGHKSLSTTQIYTHMTPEHLKKVYAGAHPRA</sequence>
<dbReference type="InterPro" id="IPR044068">
    <property type="entry name" value="CB"/>
</dbReference>
<dbReference type="GO" id="GO:0009037">
    <property type="term" value="F:tyrosine-based site-specific recombinase activity"/>
    <property type="evidence" value="ECO:0007669"/>
    <property type="project" value="UniProtKB-UniRule"/>
</dbReference>
<keyword evidence="2 9" id="KW-0963">Cytoplasm</keyword>
<dbReference type="PANTHER" id="PTHR30349:SF77">
    <property type="entry name" value="TYROSINE RECOMBINASE XERC"/>
    <property type="match status" value="1"/>
</dbReference>
<reference evidence="13" key="1">
    <citation type="submission" date="2017-09" db="EMBL/GenBank/DDBJ databases">
        <title>Depth-based differentiation of microbial function through sediment-hosted aquifers and enrichment of novel symbionts in the deep terrestrial subsurface.</title>
        <authorList>
            <person name="Probst A.J."/>
            <person name="Ladd B."/>
            <person name="Jarett J.K."/>
            <person name="Geller-Mcgrath D.E."/>
            <person name="Sieber C.M.K."/>
            <person name="Emerson J.B."/>
            <person name="Anantharaman K."/>
            <person name="Thomas B.C."/>
            <person name="Malmstrom R."/>
            <person name="Stieglmeier M."/>
            <person name="Klingl A."/>
            <person name="Woyke T."/>
            <person name="Ryan C.M."/>
            <person name="Banfield J.F."/>
        </authorList>
    </citation>
    <scope>NUCLEOTIDE SEQUENCE [LARGE SCALE GENOMIC DNA]</scope>
</reference>
<dbReference type="PROSITE" id="PS51900">
    <property type="entry name" value="CB"/>
    <property type="match status" value="1"/>
</dbReference>
<dbReference type="InterPro" id="IPR050090">
    <property type="entry name" value="Tyrosine_recombinase_XerCD"/>
</dbReference>
<dbReference type="InterPro" id="IPR011010">
    <property type="entry name" value="DNA_brk_join_enz"/>
</dbReference>
<keyword evidence="7 9" id="KW-0233">DNA recombination</keyword>
<feature type="active site" evidence="9">
    <location>
        <position position="260"/>
    </location>
</feature>
<feature type="active site" description="O-(3'-phospho-DNA)-tyrosine intermediate" evidence="9">
    <location>
        <position position="292"/>
    </location>
</feature>
<dbReference type="Pfam" id="PF02899">
    <property type="entry name" value="Phage_int_SAM_1"/>
    <property type="match status" value="1"/>
</dbReference>
<comment type="caution">
    <text evidence="12">The sequence shown here is derived from an EMBL/GenBank/DDBJ whole genome shotgun (WGS) entry which is preliminary data.</text>
</comment>
<dbReference type="GO" id="GO:0006313">
    <property type="term" value="P:DNA transposition"/>
    <property type="evidence" value="ECO:0007669"/>
    <property type="project" value="UniProtKB-UniRule"/>
</dbReference>
<evidence type="ECO:0000259" key="10">
    <source>
        <dbReference type="PROSITE" id="PS51898"/>
    </source>
</evidence>
<dbReference type="InterPro" id="IPR013762">
    <property type="entry name" value="Integrase-like_cat_sf"/>
</dbReference>
<dbReference type="InterPro" id="IPR004107">
    <property type="entry name" value="Integrase_SAM-like_N"/>
</dbReference>
<feature type="domain" description="Core-binding (CB)" evidence="11">
    <location>
        <begin position="1"/>
        <end position="98"/>
    </location>
</feature>
<evidence type="ECO:0000256" key="6">
    <source>
        <dbReference type="ARBA" id="ARBA00023125"/>
    </source>
</evidence>
<dbReference type="Pfam" id="PF00589">
    <property type="entry name" value="Phage_integrase"/>
    <property type="match status" value="1"/>
</dbReference>
<organism evidence="12 13">
    <name type="scientific">Candidatus Desantisbacteria bacterium CG_4_10_14_0_8_um_filter_48_22</name>
    <dbReference type="NCBI Taxonomy" id="1974543"/>
    <lineage>
        <taxon>Bacteria</taxon>
        <taxon>Candidatus Desantisiibacteriota</taxon>
    </lineage>
</organism>
<dbReference type="NCBIfam" id="NF001399">
    <property type="entry name" value="PRK00283.1"/>
    <property type="match status" value="1"/>
</dbReference>
<feature type="active site" evidence="9">
    <location>
        <position position="257"/>
    </location>
</feature>
<feature type="active site" evidence="9">
    <location>
        <position position="283"/>
    </location>
</feature>
<dbReference type="Proteomes" id="UP000229307">
    <property type="component" value="Unassembled WGS sequence"/>
</dbReference>
<evidence type="ECO:0000256" key="3">
    <source>
        <dbReference type="ARBA" id="ARBA00022618"/>
    </source>
</evidence>
<dbReference type="EMBL" id="PFMR01000352">
    <property type="protein sequence ID" value="PIZ14453.1"/>
    <property type="molecule type" value="Genomic_DNA"/>
</dbReference>
<keyword evidence="8 9" id="KW-0131">Cell cycle</keyword>
<keyword evidence="5 9" id="KW-0229">DNA integration</keyword>
<feature type="domain" description="Tyr recombinase" evidence="10">
    <location>
        <begin position="119"/>
        <end position="305"/>
    </location>
</feature>
<comment type="subcellular location">
    <subcellularLocation>
        <location evidence="1 9">Cytoplasm</location>
    </subcellularLocation>
</comment>
<evidence type="ECO:0000256" key="4">
    <source>
        <dbReference type="ARBA" id="ARBA00022829"/>
    </source>
</evidence>
<evidence type="ECO:0000256" key="7">
    <source>
        <dbReference type="ARBA" id="ARBA00023172"/>
    </source>
</evidence>
<gene>
    <name evidence="9" type="primary">xerC</name>
    <name evidence="12" type="ORF">COY52_12635</name>
</gene>
<keyword evidence="4 9" id="KW-0159">Chromosome partition</keyword>
<dbReference type="PANTHER" id="PTHR30349">
    <property type="entry name" value="PHAGE INTEGRASE-RELATED"/>
    <property type="match status" value="1"/>
</dbReference>
<keyword evidence="3 9" id="KW-0132">Cell division</keyword>
<evidence type="ECO:0000256" key="1">
    <source>
        <dbReference type="ARBA" id="ARBA00004496"/>
    </source>
</evidence>
<feature type="active site" evidence="9">
    <location>
        <position position="185"/>
    </location>
</feature>
<dbReference type="GO" id="GO:0051301">
    <property type="term" value="P:cell division"/>
    <property type="evidence" value="ECO:0007669"/>
    <property type="project" value="UniProtKB-KW"/>
</dbReference>
<comment type="function">
    <text evidence="9">Site-specific tyrosine recombinase, which acts by catalyzing the cutting and rejoining of the recombining DNA molecules. The XerC-XerD complex is essential to convert dimers of the bacterial chromosome into monomers to permit their segregation at cell division. It also contributes to the segregational stability of plasmids.</text>
</comment>
<accession>A0A2M7S5C7</accession>
<dbReference type="InterPro" id="IPR002104">
    <property type="entry name" value="Integrase_catalytic"/>
</dbReference>
<protein>
    <recommendedName>
        <fullName evidence="9">Tyrosine recombinase XerC</fullName>
    </recommendedName>
</protein>
<feature type="active site" evidence="9">
    <location>
        <position position="161"/>
    </location>
</feature>
<dbReference type="NCBIfam" id="NF040815">
    <property type="entry name" value="recomb_XerA_Arch"/>
    <property type="match status" value="1"/>
</dbReference>
<dbReference type="HAMAP" id="MF_01808">
    <property type="entry name" value="Recomb_XerC_XerD"/>
    <property type="match status" value="1"/>
</dbReference>
<dbReference type="AlphaFoldDB" id="A0A2M7S5C7"/>
<dbReference type="InterPro" id="IPR023009">
    <property type="entry name" value="Tyrosine_recombinase_XerC/XerD"/>
</dbReference>
<name>A0A2M7S5C7_9BACT</name>